<organism evidence="2 3">
    <name type="scientific">Erysiphe neolycopersici</name>
    <dbReference type="NCBI Taxonomy" id="212602"/>
    <lineage>
        <taxon>Eukaryota</taxon>
        <taxon>Fungi</taxon>
        <taxon>Dikarya</taxon>
        <taxon>Ascomycota</taxon>
        <taxon>Pezizomycotina</taxon>
        <taxon>Leotiomycetes</taxon>
        <taxon>Erysiphales</taxon>
        <taxon>Erysiphaceae</taxon>
        <taxon>Erysiphe</taxon>
    </lineage>
</organism>
<name>A0A420HTT6_9PEZI</name>
<dbReference type="AlphaFoldDB" id="A0A420HTT6"/>
<sequence length="310" mass="35465">MAKPQWSDDELEQLLSWWEAYYETTLSHNVKPARWATQVREAGLSTKTCPQIKQKWINWTTHSYKKARNIASKSNWEKSSDASFDGAARLDRICPRFWRLHSLLSNTVPNRPPSEKNSEKQESNEASRADQAPTVVLDQECIVNSDEIRLPSTSQSPVPSLSGSLLSPRVSSDTITAPTSGRSTPRQIDNQRSTASSAEIRSIESSFGVDNIEDNKHMPVKWSAKTTNIWAALIYEADQRRHIEEAKLIYAKSRDEKKARHELALKKLDMDEAQRQREHEVKIMNKKIELENIKLESIRNGGNENKYYIS</sequence>
<keyword evidence="3" id="KW-1185">Reference proteome</keyword>
<feature type="compositionally biased region" description="Polar residues" evidence="1">
    <location>
        <begin position="173"/>
        <end position="191"/>
    </location>
</feature>
<dbReference type="OrthoDB" id="3597868at2759"/>
<feature type="compositionally biased region" description="Low complexity" evidence="1">
    <location>
        <begin position="150"/>
        <end position="172"/>
    </location>
</feature>
<feature type="region of interest" description="Disordered" evidence="1">
    <location>
        <begin position="148"/>
        <end position="199"/>
    </location>
</feature>
<evidence type="ECO:0000313" key="3">
    <source>
        <dbReference type="Proteomes" id="UP000286134"/>
    </source>
</evidence>
<dbReference type="EMBL" id="MCFK01004715">
    <property type="protein sequence ID" value="RKF60855.1"/>
    <property type="molecule type" value="Genomic_DNA"/>
</dbReference>
<dbReference type="Proteomes" id="UP000286134">
    <property type="component" value="Unassembled WGS sequence"/>
</dbReference>
<feature type="region of interest" description="Disordered" evidence="1">
    <location>
        <begin position="105"/>
        <end position="136"/>
    </location>
</feature>
<evidence type="ECO:0000256" key="1">
    <source>
        <dbReference type="SAM" id="MobiDB-lite"/>
    </source>
</evidence>
<evidence type="ECO:0000313" key="2">
    <source>
        <dbReference type="EMBL" id="RKF60855.1"/>
    </source>
</evidence>
<comment type="caution">
    <text evidence="2">The sequence shown here is derived from an EMBL/GenBank/DDBJ whole genome shotgun (WGS) entry which is preliminary data.</text>
</comment>
<feature type="compositionally biased region" description="Basic and acidic residues" evidence="1">
    <location>
        <begin position="113"/>
        <end position="128"/>
    </location>
</feature>
<protein>
    <submittedName>
        <fullName evidence="2">Uncharacterized protein</fullName>
    </submittedName>
</protein>
<reference evidence="2 3" key="1">
    <citation type="journal article" date="2018" name="BMC Genomics">
        <title>Comparative genome analyses reveal sequence features reflecting distinct modes of host-adaptation between dicot and monocot powdery mildew.</title>
        <authorList>
            <person name="Wu Y."/>
            <person name="Ma X."/>
            <person name="Pan Z."/>
            <person name="Kale S.D."/>
            <person name="Song Y."/>
            <person name="King H."/>
            <person name="Zhang Q."/>
            <person name="Presley C."/>
            <person name="Deng X."/>
            <person name="Wei C.I."/>
            <person name="Xiao S."/>
        </authorList>
    </citation>
    <scope>NUCLEOTIDE SEQUENCE [LARGE SCALE GENOMIC DNA]</scope>
    <source>
        <strain evidence="2">UMSG2</strain>
    </source>
</reference>
<gene>
    <name evidence="2" type="ORF">OnM2_047018</name>
</gene>
<accession>A0A420HTT6</accession>
<proteinExistence type="predicted"/>